<accession>A0A5B8MLV4</accession>
<dbReference type="Pfam" id="PF20791">
    <property type="entry name" value="Acyl-ACP_TE_C"/>
    <property type="match status" value="1"/>
</dbReference>
<dbReference type="AlphaFoldDB" id="A0A5B8MLV4"/>
<dbReference type="PANTHER" id="PTHR31727:SF6">
    <property type="entry name" value="OLEOYL-ACYL CARRIER PROTEIN THIOESTERASE 1, CHLOROPLASTIC"/>
    <property type="match status" value="1"/>
</dbReference>
<evidence type="ECO:0000259" key="14">
    <source>
        <dbReference type="Pfam" id="PF20791"/>
    </source>
</evidence>
<feature type="domain" description="Acyl-ACP thioesterase-like C-terminal" evidence="14">
    <location>
        <begin position="250"/>
        <end position="346"/>
    </location>
</feature>
<keyword evidence="6 11" id="KW-0378">Hydrolase</keyword>
<dbReference type="GO" id="GO:0016297">
    <property type="term" value="F:fatty acyl-[ACP] hydrolase activity"/>
    <property type="evidence" value="ECO:0007669"/>
    <property type="project" value="InterPro"/>
</dbReference>
<sequence>MKLAVASKCGACGGQVRSRALRRDGPGRSASRWSRGTRRHGTQYSGECGTALRAQGLQVGDVERTRLVPAPPKTGGGFGAKGRSYVERFDVQGCETIPGSASGQVISPIVVTKIVESLAIGHFQTLSGDTSDVPRSKEMKDLDLTFMLSRITFSFCDLPARGDAVEAETCFKPQKVSFKRDFAVRNKTSGKLAAAATSTYVLVNVKTRKLFIAPKEMIDLYKDTSTKDTSAQLGVPNLPKKSKLGSFTSEEAKLSSSFVVEQSDIDLNGHVGASVYIHWILDSAVEEGVRLDAISTLDIEYKEECFLGENIECYTQTTTGEDGGREINHLVQTQEGKILLRAKSLWH</sequence>
<dbReference type="InterPro" id="IPR045023">
    <property type="entry name" value="FATA/B"/>
</dbReference>
<gene>
    <name evidence="15" type="ORF">A3770_06p41560</name>
</gene>
<dbReference type="STRING" id="1764295.A0A5B8MLV4"/>
<reference evidence="15 16" key="1">
    <citation type="submission" date="2018-07" db="EMBL/GenBank/DDBJ databases">
        <title>The complete nuclear genome of the prasinophyte Chloropicon primus (CCMP1205).</title>
        <authorList>
            <person name="Pombert J.-F."/>
            <person name="Otis C."/>
            <person name="Turmel M."/>
            <person name="Lemieux C."/>
        </authorList>
    </citation>
    <scope>NUCLEOTIDE SEQUENCE [LARGE SCALE GENOMIC DNA]</scope>
    <source>
        <strain evidence="15 16">CCMP1205</strain>
    </source>
</reference>
<dbReference type="Pfam" id="PF01643">
    <property type="entry name" value="Acyl-ACP_TE"/>
    <property type="match status" value="1"/>
</dbReference>
<dbReference type="Proteomes" id="UP000316726">
    <property type="component" value="Chromosome 6"/>
</dbReference>
<dbReference type="Gene3D" id="3.10.129.10">
    <property type="entry name" value="Hotdog Thioesterase"/>
    <property type="match status" value="1"/>
</dbReference>
<feature type="domain" description="Acyl-ACP thioesterase N-terminal hotdog" evidence="13">
    <location>
        <begin position="113"/>
        <end position="221"/>
    </location>
</feature>
<dbReference type="GO" id="GO:0000036">
    <property type="term" value="F:acyl carrier activity"/>
    <property type="evidence" value="ECO:0007669"/>
    <property type="project" value="TreeGrafter"/>
</dbReference>
<dbReference type="EC" id="3.1.2.-" evidence="11"/>
<evidence type="ECO:0000256" key="11">
    <source>
        <dbReference type="RuleBase" id="RU363096"/>
    </source>
</evidence>
<evidence type="ECO:0000259" key="13">
    <source>
        <dbReference type="Pfam" id="PF01643"/>
    </source>
</evidence>
<evidence type="ECO:0000256" key="9">
    <source>
        <dbReference type="ARBA" id="ARBA00023098"/>
    </source>
</evidence>
<keyword evidence="16" id="KW-1185">Reference proteome</keyword>
<evidence type="ECO:0000256" key="12">
    <source>
        <dbReference type="SAM" id="MobiDB-lite"/>
    </source>
</evidence>
<evidence type="ECO:0000256" key="4">
    <source>
        <dbReference type="ARBA" id="ARBA00022528"/>
    </source>
</evidence>
<feature type="region of interest" description="Disordered" evidence="12">
    <location>
        <begin position="20"/>
        <end position="45"/>
    </location>
</feature>
<keyword evidence="5 11" id="KW-0934">Plastid</keyword>
<organism evidence="15 16">
    <name type="scientific">Chloropicon primus</name>
    <dbReference type="NCBI Taxonomy" id="1764295"/>
    <lineage>
        <taxon>Eukaryota</taxon>
        <taxon>Viridiplantae</taxon>
        <taxon>Chlorophyta</taxon>
        <taxon>Chloropicophyceae</taxon>
        <taxon>Chloropicales</taxon>
        <taxon>Chloropicaceae</taxon>
        <taxon>Chloropicon</taxon>
    </lineage>
</organism>
<evidence type="ECO:0000256" key="2">
    <source>
        <dbReference type="ARBA" id="ARBA00006500"/>
    </source>
</evidence>
<proteinExistence type="inferred from homology"/>
<evidence type="ECO:0000256" key="6">
    <source>
        <dbReference type="ARBA" id="ARBA00022801"/>
    </source>
</evidence>
<dbReference type="GO" id="GO:0009507">
    <property type="term" value="C:chloroplast"/>
    <property type="evidence" value="ECO:0007669"/>
    <property type="project" value="UniProtKB-SubCell"/>
</dbReference>
<keyword evidence="9 11" id="KW-0443">Lipid metabolism</keyword>
<keyword evidence="7 11" id="KW-0276">Fatty acid metabolism</keyword>
<evidence type="ECO:0000313" key="15">
    <source>
        <dbReference type="EMBL" id="QDZ21638.1"/>
    </source>
</evidence>
<evidence type="ECO:0000256" key="3">
    <source>
        <dbReference type="ARBA" id="ARBA00022516"/>
    </source>
</evidence>
<dbReference type="PANTHER" id="PTHR31727">
    <property type="entry name" value="OLEOYL-ACYL CARRIER PROTEIN THIOESTERASE 1, CHLOROPLASTIC"/>
    <property type="match status" value="1"/>
</dbReference>
<comment type="similarity">
    <text evidence="2 11">Belongs to the acyl-ACP thioesterase family.</text>
</comment>
<keyword evidence="10 11" id="KW-0275">Fatty acid biosynthesis</keyword>
<protein>
    <recommendedName>
        <fullName evidence="11">Acyl-[acyl-carrier-protein] hydrolase</fullName>
        <ecNumber evidence="11">3.1.2.-</ecNumber>
    </recommendedName>
</protein>
<evidence type="ECO:0000256" key="10">
    <source>
        <dbReference type="ARBA" id="ARBA00023160"/>
    </source>
</evidence>
<evidence type="ECO:0000256" key="1">
    <source>
        <dbReference type="ARBA" id="ARBA00004229"/>
    </source>
</evidence>
<evidence type="ECO:0000256" key="7">
    <source>
        <dbReference type="ARBA" id="ARBA00022832"/>
    </source>
</evidence>
<keyword evidence="4 11" id="KW-0150">Chloroplast</keyword>
<dbReference type="OrthoDB" id="618395at2759"/>
<evidence type="ECO:0000313" key="16">
    <source>
        <dbReference type="Proteomes" id="UP000316726"/>
    </source>
</evidence>
<dbReference type="InterPro" id="IPR002864">
    <property type="entry name" value="Acyl-ACP_thioesterase_NHD"/>
</dbReference>
<keyword evidence="3 11" id="KW-0444">Lipid biosynthesis</keyword>
<name>A0A5B8MLV4_9CHLO</name>
<dbReference type="SUPFAM" id="SSF54637">
    <property type="entry name" value="Thioesterase/thiol ester dehydrase-isomerase"/>
    <property type="match status" value="2"/>
</dbReference>
<comment type="function">
    <text evidence="11">Plays an essential role in chain termination during de novo fatty acid synthesis.</text>
</comment>
<dbReference type="EMBL" id="CP031039">
    <property type="protein sequence ID" value="QDZ21638.1"/>
    <property type="molecule type" value="Genomic_DNA"/>
</dbReference>
<dbReference type="InterPro" id="IPR049427">
    <property type="entry name" value="Acyl-ACP_TE_C"/>
</dbReference>
<evidence type="ECO:0000256" key="5">
    <source>
        <dbReference type="ARBA" id="ARBA00022640"/>
    </source>
</evidence>
<keyword evidence="8" id="KW-0809">Transit peptide</keyword>
<comment type="subcellular location">
    <subcellularLocation>
        <location evidence="1 11">Plastid</location>
        <location evidence="1 11">Chloroplast</location>
    </subcellularLocation>
</comment>
<evidence type="ECO:0000256" key="8">
    <source>
        <dbReference type="ARBA" id="ARBA00022946"/>
    </source>
</evidence>
<dbReference type="InterPro" id="IPR029069">
    <property type="entry name" value="HotDog_dom_sf"/>
</dbReference>